<evidence type="ECO:0000256" key="2">
    <source>
        <dbReference type="ARBA" id="ARBA00023002"/>
    </source>
</evidence>
<accession>X0WLT9</accession>
<keyword evidence="2" id="KW-0560">Oxidoreductase</keyword>
<dbReference type="Gene3D" id="1.20.140.10">
    <property type="entry name" value="Butyryl-CoA Dehydrogenase, subunit A, domain 3"/>
    <property type="match status" value="1"/>
</dbReference>
<feature type="domain" description="Acyl-CoA dehydrogenase/oxidase C-terminal" evidence="3">
    <location>
        <begin position="17"/>
        <end position="172"/>
    </location>
</feature>
<sequence>FFDDVKVPKENLIGGKNQGWRQLMVSLNLERCWSRACMAEFARRILEDLVTYCRQTRRGDKSLAEDPLIRQRLAQIAIEIEVCRLFQYRVACMQFNKIIPEHESSVVKIFADELAQHLAKTAQEVLGPYGQLKEGSKWAPLAGEIEHLYLATPATTIAAGTSEIQRNIVASRGLKLPLG</sequence>
<feature type="non-terminal residue" evidence="4">
    <location>
        <position position="1"/>
    </location>
</feature>
<dbReference type="AlphaFoldDB" id="X0WLT9"/>
<dbReference type="SUPFAM" id="SSF47203">
    <property type="entry name" value="Acyl-CoA dehydrogenase C-terminal domain-like"/>
    <property type="match status" value="1"/>
</dbReference>
<protein>
    <recommendedName>
        <fullName evidence="3">Acyl-CoA dehydrogenase/oxidase C-terminal domain-containing protein</fullName>
    </recommendedName>
</protein>
<reference evidence="4" key="1">
    <citation type="journal article" date="2014" name="Front. Microbiol.">
        <title>High frequency of phylogenetically diverse reductive dehalogenase-homologous genes in deep subseafloor sedimentary metagenomes.</title>
        <authorList>
            <person name="Kawai M."/>
            <person name="Futagami T."/>
            <person name="Toyoda A."/>
            <person name="Takaki Y."/>
            <person name="Nishi S."/>
            <person name="Hori S."/>
            <person name="Arai W."/>
            <person name="Tsubouchi T."/>
            <person name="Morono Y."/>
            <person name="Uchiyama I."/>
            <person name="Ito T."/>
            <person name="Fujiyama A."/>
            <person name="Inagaki F."/>
            <person name="Takami H."/>
        </authorList>
    </citation>
    <scope>NUCLEOTIDE SEQUENCE</scope>
    <source>
        <strain evidence="4">Expedition CK06-06</strain>
    </source>
</reference>
<dbReference type="InterPro" id="IPR052161">
    <property type="entry name" value="Mycobact_Acyl-CoA_DH"/>
</dbReference>
<dbReference type="GO" id="GO:0005886">
    <property type="term" value="C:plasma membrane"/>
    <property type="evidence" value="ECO:0007669"/>
    <property type="project" value="TreeGrafter"/>
</dbReference>
<comment type="caution">
    <text evidence="4">The sequence shown here is derived from an EMBL/GenBank/DDBJ whole genome shotgun (WGS) entry which is preliminary data.</text>
</comment>
<evidence type="ECO:0000259" key="3">
    <source>
        <dbReference type="Pfam" id="PF00441"/>
    </source>
</evidence>
<dbReference type="InterPro" id="IPR036250">
    <property type="entry name" value="AcylCo_DH-like_C"/>
</dbReference>
<dbReference type="EMBL" id="BARS01044048">
    <property type="protein sequence ID" value="GAG31939.1"/>
    <property type="molecule type" value="Genomic_DNA"/>
</dbReference>
<organism evidence="4">
    <name type="scientific">marine sediment metagenome</name>
    <dbReference type="NCBI Taxonomy" id="412755"/>
    <lineage>
        <taxon>unclassified sequences</taxon>
        <taxon>metagenomes</taxon>
        <taxon>ecological metagenomes</taxon>
    </lineage>
</organism>
<evidence type="ECO:0000313" key="4">
    <source>
        <dbReference type="EMBL" id="GAG31939.1"/>
    </source>
</evidence>
<keyword evidence="1" id="KW-0285">Flavoprotein</keyword>
<dbReference type="Pfam" id="PF00441">
    <property type="entry name" value="Acyl-CoA_dh_1"/>
    <property type="match status" value="1"/>
</dbReference>
<name>X0WLT9_9ZZZZ</name>
<dbReference type="InterPro" id="IPR009075">
    <property type="entry name" value="AcylCo_DH/oxidase_C"/>
</dbReference>
<dbReference type="PANTHER" id="PTHR43292:SF3">
    <property type="entry name" value="ACYL-COA DEHYDROGENASE FADE29"/>
    <property type="match status" value="1"/>
</dbReference>
<evidence type="ECO:0000256" key="1">
    <source>
        <dbReference type="ARBA" id="ARBA00022630"/>
    </source>
</evidence>
<dbReference type="GO" id="GO:0016627">
    <property type="term" value="F:oxidoreductase activity, acting on the CH-CH group of donors"/>
    <property type="evidence" value="ECO:0007669"/>
    <property type="project" value="InterPro"/>
</dbReference>
<gene>
    <name evidence="4" type="ORF">S01H1_66605</name>
</gene>
<dbReference type="PANTHER" id="PTHR43292">
    <property type="entry name" value="ACYL-COA DEHYDROGENASE"/>
    <property type="match status" value="1"/>
</dbReference>
<proteinExistence type="predicted"/>